<feature type="compositionally biased region" description="Basic and acidic residues" evidence="3">
    <location>
        <begin position="40"/>
        <end position="54"/>
    </location>
</feature>
<dbReference type="InterPro" id="IPR052254">
    <property type="entry name" value="CUL4-DDB1_E3_ligase_receptor"/>
</dbReference>
<keyword evidence="1" id="KW-0853">WD repeat</keyword>
<dbReference type="PANTHER" id="PTHR44472:SF1">
    <property type="entry name" value="DDB1 AND CUL4 ASSOCIATED FACTOR 4"/>
    <property type="match status" value="1"/>
</dbReference>
<dbReference type="Gene3D" id="2.130.10.10">
    <property type="entry name" value="YVTN repeat-like/Quinoprotein amine dehydrogenase"/>
    <property type="match status" value="1"/>
</dbReference>
<evidence type="ECO:0000256" key="1">
    <source>
        <dbReference type="ARBA" id="ARBA00022574"/>
    </source>
</evidence>
<dbReference type="InterPro" id="IPR036322">
    <property type="entry name" value="WD40_repeat_dom_sf"/>
</dbReference>
<keyword evidence="2" id="KW-0677">Repeat</keyword>
<sequence length="435" mass="47696">MDRGRIPGYYYDEEKKKYFKIQANHVAPADAKYSKSNVKFEERKAKKRKVEDRSRARRFKQTVRPSQISEHPISGGVGLGRELGLRGHAVNLKDRDAFFVSQLRPARTHITAPNAACRFGTLFEAATVEGTSVLAYNHAGGSSVYMSCADDSTARAMMPLVAFSSPLLGVHTIVASERTTLVACTHEPKPPGNIFVGGFTDHFSAGQDVFLRVGGSDSSLWASSINGEQHLAVSSTEAVFILDIASATSTYRVPVEEESRDLTWLNNRTVAYGEGRRVALFDTRSSGKSTRFQRNLPITAITSPGQSGLHLLVADNRRIDLYDTRMEKTPLFGFRHSHQGPQLQLTTNCSAAGSGLVAALDINNDIQTYNIRTGKVVGMLQRPLVKGKSLMTKLRWTEVAGGAPALQACQDNGLVKWTFGGTEDDEATRSHHRLP</sequence>
<name>A0AAV9JZE7_9PEZI</name>
<comment type="caution">
    <text evidence="4">The sequence shown here is derived from an EMBL/GenBank/DDBJ whole genome shotgun (WGS) entry which is preliminary data.</text>
</comment>
<dbReference type="SUPFAM" id="SSF50978">
    <property type="entry name" value="WD40 repeat-like"/>
    <property type="match status" value="1"/>
</dbReference>
<dbReference type="EMBL" id="JAVFHQ010000001">
    <property type="protein sequence ID" value="KAK4550547.1"/>
    <property type="molecule type" value="Genomic_DNA"/>
</dbReference>
<dbReference type="InterPro" id="IPR015943">
    <property type="entry name" value="WD40/YVTN_repeat-like_dom_sf"/>
</dbReference>
<feature type="region of interest" description="Disordered" evidence="3">
    <location>
        <begin position="40"/>
        <end position="71"/>
    </location>
</feature>
<organism evidence="4 5">
    <name type="scientific">Oleoguttula mirabilis</name>
    <dbReference type="NCBI Taxonomy" id="1507867"/>
    <lineage>
        <taxon>Eukaryota</taxon>
        <taxon>Fungi</taxon>
        <taxon>Dikarya</taxon>
        <taxon>Ascomycota</taxon>
        <taxon>Pezizomycotina</taxon>
        <taxon>Dothideomycetes</taxon>
        <taxon>Dothideomycetidae</taxon>
        <taxon>Mycosphaerellales</taxon>
        <taxon>Teratosphaeriaceae</taxon>
        <taxon>Oleoguttula</taxon>
    </lineage>
</organism>
<dbReference type="GO" id="GO:0080008">
    <property type="term" value="C:Cul4-RING E3 ubiquitin ligase complex"/>
    <property type="evidence" value="ECO:0007669"/>
    <property type="project" value="TreeGrafter"/>
</dbReference>
<evidence type="ECO:0000256" key="2">
    <source>
        <dbReference type="ARBA" id="ARBA00022737"/>
    </source>
</evidence>
<evidence type="ECO:0000313" key="5">
    <source>
        <dbReference type="Proteomes" id="UP001324427"/>
    </source>
</evidence>
<evidence type="ECO:0000313" key="4">
    <source>
        <dbReference type="EMBL" id="KAK4550547.1"/>
    </source>
</evidence>
<dbReference type="Proteomes" id="UP001324427">
    <property type="component" value="Unassembled WGS sequence"/>
</dbReference>
<protein>
    <submittedName>
        <fullName evidence="4">Uncharacterized protein</fullName>
    </submittedName>
</protein>
<proteinExistence type="predicted"/>
<evidence type="ECO:0000256" key="3">
    <source>
        <dbReference type="SAM" id="MobiDB-lite"/>
    </source>
</evidence>
<reference evidence="4 5" key="1">
    <citation type="submission" date="2021-11" db="EMBL/GenBank/DDBJ databases">
        <title>Black yeast isolated from Biological Soil Crust.</title>
        <authorList>
            <person name="Kurbessoian T."/>
        </authorList>
    </citation>
    <scope>NUCLEOTIDE SEQUENCE [LARGE SCALE GENOMIC DNA]</scope>
    <source>
        <strain evidence="4 5">CCFEE 5522</strain>
    </source>
</reference>
<gene>
    <name evidence="4" type="ORF">LTR36_000126</name>
</gene>
<dbReference type="PANTHER" id="PTHR44472">
    <property type="entry name" value="DDB1- AND CUL4-ASSOCIATED FACTOR 4-RELATED"/>
    <property type="match status" value="1"/>
</dbReference>
<accession>A0AAV9JZE7</accession>
<keyword evidence="5" id="KW-1185">Reference proteome</keyword>
<dbReference type="AlphaFoldDB" id="A0AAV9JZE7"/>